<dbReference type="PANTHER" id="PTHR46268">
    <property type="entry name" value="STRESS RESPONSE PROTEIN NHAX"/>
    <property type="match status" value="1"/>
</dbReference>
<name>A0A6C0GHY2_9BACT</name>
<feature type="domain" description="UspA" evidence="2">
    <location>
        <begin position="1"/>
        <end position="143"/>
    </location>
</feature>
<dbReference type="Proteomes" id="UP000480178">
    <property type="component" value="Chromosome"/>
</dbReference>
<sequence>MKTILVPTDCSKEAIHALETAVVIARQTGASVQLLHVIQTAYDREYNSGSSIPKDMKEKLDYAREEVFSKLENIIKPFREKDIQIAPYIKMGSVFQQVSEIITKEKIDMIVMGTGGASGLLELLDGSNTERVVRYANCLVLTVARKINDFKLRKTVLATNFKDIPKAFISKLNQLQDSFGFELQILYVNTPLDYQTTFAIEKRLEAFLDKHEFKNYTTHIVDHYSVEDGITAFAKKTGADIIAMATHGRTGLAHLLDGSVTENIVNHADRPVLTFHS</sequence>
<evidence type="ECO:0000313" key="4">
    <source>
        <dbReference type="Proteomes" id="UP000480178"/>
    </source>
</evidence>
<gene>
    <name evidence="3" type="ORF">GXP67_13690</name>
</gene>
<feature type="domain" description="UspA" evidence="2">
    <location>
        <begin position="199"/>
        <end position="274"/>
    </location>
</feature>
<dbReference type="InterPro" id="IPR014729">
    <property type="entry name" value="Rossmann-like_a/b/a_fold"/>
</dbReference>
<proteinExistence type="inferred from homology"/>
<reference evidence="3 4" key="1">
    <citation type="submission" date="2020-01" db="EMBL/GenBank/DDBJ databases">
        <authorList>
            <person name="Kim M.K."/>
        </authorList>
    </citation>
    <scope>NUCLEOTIDE SEQUENCE [LARGE SCALE GENOMIC DNA]</scope>
    <source>
        <strain evidence="3 4">172606-1</strain>
    </source>
</reference>
<dbReference type="InterPro" id="IPR006015">
    <property type="entry name" value="Universal_stress_UspA"/>
</dbReference>
<evidence type="ECO:0000313" key="3">
    <source>
        <dbReference type="EMBL" id="QHT67608.1"/>
    </source>
</evidence>
<evidence type="ECO:0000259" key="2">
    <source>
        <dbReference type="Pfam" id="PF00582"/>
    </source>
</evidence>
<dbReference type="AlphaFoldDB" id="A0A6C0GHY2"/>
<accession>A0A6C0GHY2</accession>
<dbReference type="Gene3D" id="3.40.50.620">
    <property type="entry name" value="HUPs"/>
    <property type="match status" value="1"/>
</dbReference>
<dbReference type="RefSeq" id="WP_162443634.1">
    <property type="nucleotide sequence ID" value="NZ_CP048222.1"/>
</dbReference>
<organism evidence="3 4">
    <name type="scientific">Rhodocytophaga rosea</name>
    <dbReference type="NCBI Taxonomy" id="2704465"/>
    <lineage>
        <taxon>Bacteria</taxon>
        <taxon>Pseudomonadati</taxon>
        <taxon>Bacteroidota</taxon>
        <taxon>Cytophagia</taxon>
        <taxon>Cytophagales</taxon>
        <taxon>Rhodocytophagaceae</taxon>
        <taxon>Rhodocytophaga</taxon>
    </lineage>
</organism>
<evidence type="ECO:0000256" key="1">
    <source>
        <dbReference type="ARBA" id="ARBA00008791"/>
    </source>
</evidence>
<dbReference type="Gene3D" id="3.40.50.12370">
    <property type="match status" value="1"/>
</dbReference>
<dbReference type="KEGG" id="rhoz:GXP67_13690"/>
<comment type="similarity">
    <text evidence="1">Belongs to the universal stress protein A family.</text>
</comment>
<dbReference type="EMBL" id="CP048222">
    <property type="protein sequence ID" value="QHT67608.1"/>
    <property type="molecule type" value="Genomic_DNA"/>
</dbReference>
<protein>
    <submittedName>
        <fullName evidence="3">Universal stress protein</fullName>
    </submittedName>
</protein>
<dbReference type="PRINTS" id="PR01438">
    <property type="entry name" value="UNVRSLSTRESS"/>
</dbReference>
<dbReference type="Pfam" id="PF00582">
    <property type="entry name" value="Usp"/>
    <property type="match status" value="2"/>
</dbReference>
<dbReference type="CDD" id="cd00293">
    <property type="entry name" value="USP-like"/>
    <property type="match status" value="2"/>
</dbReference>
<dbReference type="InterPro" id="IPR006016">
    <property type="entry name" value="UspA"/>
</dbReference>
<dbReference type="SUPFAM" id="SSF52402">
    <property type="entry name" value="Adenine nucleotide alpha hydrolases-like"/>
    <property type="match status" value="2"/>
</dbReference>
<dbReference type="PANTHER" id="PTHR46268:SF6">
    <property type="entry name" value="UNIVERSAL STRESS PROTEIN UP12"/>
    <property type="match status" value="1"/>
</dbReference>
<keyword evidence="4" id="KW-1185">Reference proteome</keyword>